<proteinExistence type="predicted"/>
<protein>
    <recommendedName>
        <fullName evidence="3">DUF4302 domain-containing protein</fullName>
    </recommendedName>
</protein>
<dbReference type="EMBL" id="FNGY01000009">
    <property type="protein sequence ID" value="SDN77973.1"/>
    <property type="molecule type" value="Genomic_DNA"/>
</dbReference>
<dbReference type="Proteomes" id="UP000183200">
    <property type="component" value="Unassembled WGS sequence"/>
</dbReference>
<sequence length="437" mass="47120">MKRFLLYIVLLAAGFISGCKKDENPIFDAPDTRLAATLSEHQAELVAAENGWKATIYPKLGKGFSFYIKFDADGKVKMLSDFNASTAVTFQESTYRLKALQFPTLMFDTYNYIHLPSDPNGSVNGGTNGKGLTSDFEFAFIEKVGDTLKMSGIVNANPMFMVKATAAEATAFNAGGIKTMMDANTAFLSVNKFPYLVSGVDMKVSVTMDVASKKLTLSYIDEKGASKVSSAAFAFALNGISLSVPLTYGTTTIKDLFWDTDAKQYYVNVGGKRSNVLNATVPVLPLAPLFGPLKDYSQIEYNVATVTAGLSSDFNNKLVAARAAMPGGRILDKATLKLNIDNTMSLTYTYRNAAGSTLLSVMTYSFTKDTNGEYSFTYLTTDGNGATVGPALTPITNYFSSSKFKLDWVANPASGGAYGGLYSTTDNASFFYGNLIK</sequence>
<dbReference type="InterPro" id="IPR025396">
    <property type="entry name" value="DUF4302"/>
</dbReference>
<evidence type="ECO:0008006" key="3">
    <source>
        <dbReference type="Google" id="ProtNLM"/>
    </source>
</evidence>
<organism evidence="1 2">
    <name type="scientific">Pedobacter steynii</name>
    <dbReference type="NCBI Taxonomy" id="430522"/>
    <lineage>
        <taxon>Bacteria</taxon>
        <taxon>Pseudomonadati</taxon>
        <taxon>Bacteroidota</taxon>
        <taxon>Sphingobacteriia</taxon>
        <taxon>Sphingobacteriales</taxon>
        <taxon>Sphingobacteriaceae</taxon>
        <taxon>Pedobacter</taxon>
    </lineage>
</organism>
<reference evidence="2" key="1">
    <citation type="submission" date="2016-10" db="EMBL/GenBank/DDBJ databases">
        <authorList>
            <person name="Varghese N."/>
            <person name="Submissions S."/>
        </authorList>
    </citation>
    <scope>NUCLEOTIDE SEQUENCE [LARGE SCALE GENOMIC DNA]</scope>
    <source>
        <strain evidence="2">DSM 19110</strain>
    </source>
</reference>
<dbReference type="Pfam" id="PF14135">
    <property type="entry name" value="DUF4302"/>
    <property type="match status" value="1"/>
</dbReference>
<dbReference type="PROSITE" id="PS51257">
    <property type="entry name" value="PROKAR_LIPOPROTEIN"/>
    <property type="match status" value="1"/>
</dbReference>
<evidence type="ECO:0000313" key="1">
    <source>
        <dbReference type="EMBL" id="SDN77973.1"/>
    </source>
</evidence>
<keyword evidence="2" id="KW-1185">Reference proteome</keyword>
<name>A0A1H0E6N5_9SPHI</name>
<dbReference type="OrthoDB" id="707849at2"/>
<gene>
    <name evidence="1" type="ORF">SAMN05421820_109202</name>
</gene>
<dbReference type="RefSeq" id="WP_074611437.1">
    <property type="nucleotide sequence ID" value="NZ_FNGY01000009.1"/>
</dbReference>
<accession>A0A1H0E6N5</accession>
<evidence type="ECO:0000313" key="2">
    <source>
        <dbReference type="Proteomes" id="UP000183200"/>
    </source>
</evidence>
<dbReference type="AlphaFoldDB" id="A0A1H0E6N5"/>